<organism evidence="1">
    <name type="scientific">marine sediment metagenome</name>
    <dbReference type="NCBI Taxonomy" id="412755"/>
    <lineage>
        <taxon>unclassified sequences</taxon>
        <taxon>metagenomes</taxon>
        <taxon>ecological metagenomes</taxon>
    </lineage>
</organism>
<dbReference type="AlphaFoldDB" id="X1GKG8"/>
<reference evidence="1" key="1">
    <citation type="journal article" date="2014" name="Front. Microbiol.">
        <title>High frequency of phylogenetically diverse reductive dehalogenase-homologous genes in deep subseafloor sedimentary metagenomes.</title>
        <authorList>
            <person name="Kawai M."/>
            <person name="Futagami T."/>
            <person name="Toyoda A."/>
            <person name="Takaki Y."/>
            <person name="Nishi S."/>
            <person name="Hori S."/>
            <person name="Arai W."/>
            <person name="Tsubouchi T."/>
            <person name="Morono Y."/>
            <person name="Uchiyama I."/>
            <person name="Ito T."/>
            <person name="Fujiyama A."/>
            <person name="Inagaki F."/>
            <person name="Takami H."/>
        </authorList>
    </citation>
    <scope>NUCLEOTIDE SEQUENCE</scope>
    <source>
        <strain evidence="1">Expedition CK06-06</strain>
    </source>
</reference>
<proteinExistence type="predicted"/>
<gene>
    <name evidence="1" type="ORF">S03H2_27134</name>
</gene>
<evidence type="ECO:0000313" key="1">
    <source>
        <dbReference type="EMBL" id="GAH58421.1"/>
    </source>
</evidence>
<sequence length="39" mass="4325">MSTPGSKNDIKDKDKKKQSYVYVETSKGASTSILDKFKA</sequence>
<name>X1GKG8_9ZZZZ</name>
<accession>X1GKG8</accession>
<feature type="non-terminal residue" evidence="1">
    <location>
        <position position="39"/>
    </location>
</feature>
<dbReference type="EMBL" id="BARU01016099">
    <property type="protein sequence ID" value="GAH58421.1"/>
    <property type="molecule type" value="Genomic_DNA"/>
</dbReference>
<comment type="caution">
    <text evidence="1">The sequence shown here is derived from an EMBL/GenBank/DDBJ whole genome shotgun (WGS) entry which is preliminary data.</text>
</comment>
<protein>
    <submittedName>
        <fullName evidence="1">Uncharacterized protein</fullName>
    </submittedName>
</protein>